<keyword evidence="1" id="KW-0812">Transmembrane</keyword>
<evidence type="ECO:0000256" key="2">
    <source>
        <dbReference type="SAM" id="SignalP"/>
    </source>
</evidence>
<dbReference type="EMBL" id="UIVS01000002">
    <property type="protein sequence ID" value="SVP91491.1"/>
    <property type="molecule type" value="Genomic_DNA"/>
</dbReference>
<accession>A0A3B0MTP7</accession>
<evidence type="ECO:0000313" key="3">
    <source>
        <dbReference type="EMBL" id="SVP90900.1"/>
    </source>
</evidence>
<dbReference type="AlphaFoldDB" id="A0A3B0MTP7"/>
<dbReference type="VEuPathDB" id="PiroplasmaDB:TA13815"/>
<protein>
    <submittedName>
        <fullName evidence="3">Uncharacterized protein</fullName>
    </submittedName>
</protein>
<keyword evidence="1" id="KW-1133">Transmembrane helix</keyword>
<sequence length="213" mass="24645">MSILFTFICASVLVGAYYVSVDIDWRATDSNSTHMITNQKTKELCPDGYTKFIAERPDCFSVSGVRLGNQSIQVDGSDIVLHYIYGIESYWKYNTPIMIRFTKYHGWEDRVYPAYVLTKSGKWKEERTYYWEKNITTGHLRIILDDVLSDVKDIVEQEKGKGTNSGEEDDEKRPREFEFFEGDKLRGKKSDFKSISVPLGFLVLHIFYILALG</sequence>
<name>A0A3B0MTP7_THEAN</name>
<gene>
    <name evidence="3" type="ORF">TAT_000161100</name>
    <name evidence="4" type="ORF">TAV_000161300</name>
</gene>
<feature type="signal peptide" evidence="2">
    <location>
        <begin position="1"/>
        <end position="16"/>
    </location>
</feature>
<organism evidence="3">
    <name type="scientific">Theileria annulata</name>
    <dbReference type="NCBI Taxonomy" id="5874"/>
    <lineage>
        <taxon>Eukaryota</taxon>
        <taxon>Sar</taxon>
        <taxon>Alveolata</taxon>
        <taxon>Apicomplexa</taxon>
        <taxon>Aconoidasida</taxon>
        <taxon>Piroplasmida</taxon>
        <taxon>Theileriidae</taxon>
        <taxon>Theileria</taxon>
    </lineage>
</organism>
<feature type="transmembrane region" description="Helical" evidence="1">
    <location>
        <begin position="195"/>
        <end position="212"/>
    </location>
</feature>
<evidence type="ECO:0000313" key="4">
    <source>
        <dbReference type="EMBL" id="SVP91491.1"/>
    </source>
</evidence>
<feature type="chain" id="PRO_5036076019" evidence="2">
    <location>
        <begin position="17"/>
        <end position="213"/>
    </location>
</feature>
<reference evidence="3" key="1">
    <citation type="submission" date="2018-07" db="EMBL/GenBank/DDBJ databases">
        <authorList>
            <person name="Quirk P.G."/>
            <person name="Krulwich T.A."/>
        </authorList>
    </citation>
    <scope>NUCLEOTIDE SEQUENCE</scope>
    <source>
        <strain evidence="3">Anand</strain>
    </source>
</reference>
<proteinExistence type="predicted"/>
<evidence type="ECO:0000256" key="1">
    <source>
        <dbReference type="SAM" id="Phobius"/>
    </source>
</evidence>
<dbReference type="EMBL" id="UIVT01000002">
    <property type="protein sequence ID" value="SVP90900.1"/>
    <property type="molecule type" value="Genomic_DNA"/>
</dbReference>
<keyword evidence="1" id="KW-0472">Membrane</keyword>
<keyword evidence="2" id="KW-0732">Signal</keyword>